<dbReference type="InterPro" id="IPR009057">
    <property type="entry name" value="Homeodomain-like_sf"/>
</dbReference>
<dbReference type="EMBL" id="JRHH01000006">
    <property type="protein sequence ID" value="KGD66901.1"/>
    <property type="molecule type" value="Genomic_DNA"/>
</dbReference>
<dbReference type="STRING" id="1453498.LG45_15855"/>
<evidence type="ECO:0000256" key="1">
    <source>
        <dbReference type="ARBA" id="ARBA00023015"/>
    </source>
</evidence>
<gene>
    <name evidence="5" type="ORF">LG45_15855</name>
</gene>
<protein>
    <submittedName>
        <fullName evidence="5">AraC family transcriptional regulator</fullName>
    </submittedName>
</protein>
<dbReference type="InterPro" id="IPR046532">
    <property type="entry name" value="DUF6597"/>
</dbReference>
<dbReference type="Proteomes" id="UP000029554">
    <property type="component" value="Unassembled WGS sequence"/>
</dbReference>
<dbReference type="eggNOG" id="COG2207">
    <property type="taxonomic scope" value="Bacteria"/>
</dbReference>
<dbReference type="GO" id="GO:0043565">
    <property type="term" value="F:sequence-specific DNA binding"/>
    <property type="evidence" value="ECO:0007669"/>
    <property type="project" value="InterPro"/>
</dbReference>
<reference evidence="5 6" key="1">
    <citation type="submission" date="2014-09" db="EMBL/GenBank/DDBJ databases">
        <title>Whole Genome Shotgun of Flavobacterium aquatile LMG 4008.</title>
        <authorList>
            <person name="Gale A.N."/>
            <person name="Pipes S.E."/>
            <person name="Newman J.D."/>
        </authorList>
    </citation>
    <scope>NUCLEOTIDE SEQUENCE [LARGE SCALE GENOMIC DNA]</scope>
    <source>
        <strain evidence="5 6">LMG 4008</strain>
    </source>
</reference>
<evidence type="ECO:0000313" key="5">
    <source>
        <dbReference type="EMBL" id="KGD66901.1"/>
    </source>
</evidence>
<dbReference type="InterPro" id="IPR018062">
    <property type="entry name" value="HTH_AraC-typ_CS"/>
</dbReference>
<dbReference type="Gene3D" id="1.10.10.60">
    <property type="entry name" value="Homeodomain-like"/>
    <property type="match status" value="1"/>
</dbReference>
<feature type="domain" description="HTH araC/xylS-type" evidence="4">
    <location>
        <begin position="160"/>
        <end position="259"/>
    </location>
</feature>
<dbReference type="PANTHER" id="PTHR43280">
    <property type="entry name" value="ARAC-FAMILY TRANSCRIPTIONAL REGULATOR"/>
    <property type="match status" value="1"/>
</dbReference>
<dbReference type="Pfam" id="PF20240">
    <property type="entry name" value="DUF6597"/>
    <property type="match status" value="1"/>
</dbReference>
<keyword evidence="3" id="KW-0804">Transcription</keyword>
<dbReference type="RefSeq" id="WP_035128854.1">
    <property type="nucleotide sequence ID" value="NZ_JRHH01000006.1"/>
</dbReference>
<dbReference type="PROSITE" id="PS00041">
    <property type="entry name" value="HTH_ARAC_FAMILY_1"/>
    <property type="match status" value="1"/>
</dbReference>
<evidence type="ECO:0000313" key="6">
    <source>
        <dbReference type="Proteomes" id="UP000029554"/>
    </source>
</evidence>
<dbReference type="GO" id="GO:0003700">
    <property type="term" value="F:DNA-binding transcription factor activity"/>
    <property type="evidence" value="ECO:0007669"/>
    <property type="project" value="InterPro"/>
</dbReference>
<dbReference type="SUPFAM" id="SSF46689">
    <property type="entry name" value="Homeodomain-like"/>
    <property type="match status" value="1"/>
</dbReference>
<keyword evidence="2" id="KW-0238">DNA-binding</keyword>
<name>A0A095SQF1_9FLAO</name>
<dbReference type="PROSITE" id="PS01124">
    <property type="entry name" value="HTH_ARAC_FAMILY_2"/>
    <property type="match status" value="1"/>
</dbReference>
<organism evidence="5 6">
    <name type="scientific">Flavobacterium aquatile LMG 4008 = ATCC 11947</name>
    <dbReference type="NCBI Taxonomy" id="1453498"/>
    <lineage>
        <taxon>Bacteria</taxon>
        <taxon>Pseudomonadati</taxon>
        <taxon>Bacteroidota</taxon>
        <taxon>Flavobacteriia</taxon>
        <taxon>Flavobacteriales</taxon>
        <taxon>Flavobacteriaceae</taxon>
        <taxon>Flavobacterium</taxon>
    </lineage>
</organism>
<dbReference type="SMART" id="SM00342">
    <property type="entry name" value="HTH_ARAC"/>
    <property type="match status" value="1"/>
</dbReference>
<dbReference type="Pfam" id="PF12833">
    <property type="entry name" value="HTH_18"/>
    <property type="match status" value="1"/>
</dbReference>
<dbReference type="InterPro" id="IPR018060">
    <property type="entry name" value="HTH_AraC"/>
</dbReference>
<sequence>MNYNTIEPNKNLSDFIKCYWTLEAEKETNPEKQRIVPDGCMEMIFHYGDFYKQYLVDGSFIIQPKCFVFGQITQPLDIEPTGKTGIFAIRFLPNGFVPFTDFPIHKMENKAVPLIELFGEEASKLEKEVLKAASNEERVKIVEAFFTDLISDSKVIDRITKSSVALILELKGQLTVEELSENLSTNKRQLERKFASVIGVSPKQLSKMIRIQSVLKSLLENKYSNLTDVAYENNFYDQAHFIKEFKEFTGVSPKDFYSENLKLSHLFSEKV</sequence>
<evidence type="ECO:0000256" key="2">
    <source>
        <dbReference type="ARBA" id="ARBA00023125"/>
    </source>
</evidence>
<dbReference type="OrthoDB" id="323290at2"/>
<dbReference type="AlphaFoldDB" id="A0A095SQF1"/>
<dbReference type="PANTHER" id="PTHR43280:SF2">
    <property type="entry name" value="HTH-TYPE TRANSCRIPTIONAL REGULATOR EXSA"/>
    <property type="match status" value="1"/>
</dbReference>
<accession>A0A095SQF1</accession>
<keyword evidence="6" id="KW-1185">Reference proteome</keyword>
<evidence type="ECO:0000256" key="3">
    <source>
        <dbReference type="ARBA" id="ARBA00023163"/>
    </source>
</evidence>
<keyword evidence="1" id="KW-0805">Transcription regulation</keyword>
<evidence type="ECO:0000259" key="4">
    <source>
        <dbReference type="PROSITE" id="PS01124"/>
    </source>
</evidence>
<comment type="caution">
    <text evidence="5">The sequence shown here is derived from an EMBL/GenBank/DDBJ whole genome shotgun (WGS) entry which is preliminary data.</text>
</comment>
<proteinExistence type="predicted"/>